<dbReference type="Proteomes" id="UP000027931">
    <property type="component" value="Unassembled WGS sequence"/>
</dbReference>
<dbReference type="AlphaFoldDB" id="A0A074M5V7"/>
<comment type="caution">
    <text evidence="2">The sequence shown here is derived from an EMBL/GenBank/DDBJ whole genome shotgun (WGS) entry which is preliminary data.</text>
</comment>
<feature type="domain" description="HTH cro/C1-type" evidence="1">
    <location>
        <begin position="21"/>
        <end position="77"/>
    </location>
</feature>
<dbReference type="GO" id="GO:0003677">
    <property type="term" value="F:DNA binding"/>
    <property type="evidence" value="ECO:0007669"/>
    <property type="project" value="InterPro"/>
</dbReference>
<name>A0A074M5V7_9BACL</name>
<dbReference type="OrthoDB" id="2379799at2"/>
<dbReference type="RefSeq" id="WP_038093246.1">
    <property type="nucleotide sequence ID" value="NZ_JMIR01000038.1"/>
</dbReference>
<dbReference type="InterPro" id="IPR010982">
    <property type="entry name" value="Lambda_DNA-bd_dom_sf"/>
</dbReference>
<dbReference type="SUPFAM" id="SSF48452">
    <property type="entry name" value="TPR-like"/>
    <property type="match status" value="1"/>
</dbReference>
<protein>
    <recommendedName>
        <fullName evidence="1">HTH cro/C1-type domain-containing protein</fullName>
    </recommendedName>
</protein>
<dbReference type="InterPro" id="IPR019734">
    <property type="entry name" value="TPR_rpt"/>
</dbReference>
<dbReference type="STRING" id="1157490.EL26_20905"/>
<dbReference type="Gene3D" id="1.25.40.10">
    <property type="entry name" value="Tetratricopeptide repeat domain"/>
    <property type="match status" value="1"/>
</dbReference>
<keyword evidence="3" id="KW-1185">Reference proteome</keyword>
<accession>A0A074M5V7</accession>
<evidence type="ECO:0000313" key="3">
    <source>
        <dbReference type="Proteomes" id="UP000027931"/>
    </source>
</evidence>
<dbReference type="InterPro" id="IPR001387">
    <property type="entry name" value="Cro/C1-type_HTH"/>
</dbReference>
<proteinExistence type="predicted"/>
<dbReference type="InterPro" id="IPR011990">
    <property type="entry name" value="TPR-like_helical_dom_sf"/>
</dbReference>
<dbReference type="EMBL" id="JMIR01000038">
    <property type="protein sequence ID" value="KEO81397.1"/>
    <property type="molecule type" value="Genomic_DNA"/>
</dbReference>
<dbReference type="SMART" id="SM00028">
    <property type="entry name" value="TPR"/>
    <property type="match status" value="2"/>
</dbReference>
<evidence type="ECO:0000313" key="2">
    <source>
        <dbReference type="EMBL" id="KEO81397.1"/>
    </source>
</evidence>
<dbReference type="CDD" id="cd00093">
    <property type="entry name" value="HTH_XRE"/>
    <property type="match status" value="1"/>
</dbReference>
<sequence>MSTIEHTASVTFGKIPLGRRIAELMQERGDAFSIRAFSERLGVNRETFRLTLLGERPISISLLEDIAKGLKVDEDRLRQRDTFKKEEELTSLLNAHERSKDMMLRAETLACELVDVALGLTERCICWANLGRAQYYLQEYDLAHESFLTAMSYAEKVNESFGDSALLYHVTSYIMVTFTIRKEYTNIVHTLNVVENAFANDAEKMGYVHFTRMKWYEHRGNLEEAKKHSYLALEYFEKTHKEVQIGKAYINVAHYEYHLGNYQQAREILNKALVLLHPFEYPRLFAIKEYAKTLLKLGERTSVNALISEVSAKSKNYTDLHGKLQILSSMSKDDPSYAIAVSDDLNYGVTIRWYACKYLMEYYASKSDSESLLLYYMRSNTLKKNFGGLIDEEGF</sequence>
<dbReference type="PROSITE" id="PS50943">
    <property type="entry name" value="HTH_CROC1"/>
    <property type="match status" value="1"/>
</dbReference>
<dbReference type="SUPFAM" id="SSF47413">
    <property type="entry name" value="lambda repressor-like DNA-binding domains"/>
    <property type="match status" value="1"/>
</dbReference>
<organism evidence="2 3">
    <name type="scientific">Tumebacillus flagellatus</name>
    <dbReference type="NCBI Taxonomy" id="1157490"/>
    <lineage>
        <taxon>Bacteria</taxon>
        <taxon>Bacillati</taxon>
        <taxon>Bacillota</taxon>
        <taxon>Bacilli</taxon>
        <taxon>Bacillales</taxon>
        <taxon>Alicyclobacillaceae</taxon>
        <taxon>Tumebacillus</taxon>
    </lineage>
</organism>
<evidence type="ECO:0000259" key="1">
    <source>
        <dbReference type="PROSITE" id="PS50943"/>
    </source>
</evidence>
<dbReference type="Gene3D" id="1.10.260.40">
    <property type="entry name" value="lambda repressor-like DNA-binding domains"/>
    <property type="match status" value="1"/>
</dbReference>
<gene>
    <name evidence="2" type="ORF">EL26_20905</name>
</gene>
<reference evidence="2 3" key="1">
    <citation type="journal article" date="2013" name="Int. J. Syst. Evol. Microbiol.">
        <title>Tumebacillus flagellatus sp. nov., an alpha-amylase/pullulanase-producing bacterium isolated from cassava wastewater.</title>
        <authorList>
            <person name="Wang Q."/>
            <person name="Xie N."/>
            <person name="Qin Y."/>
            <person name="Shen N."/>
            <person name="Zhu J."/>
            <person name="Mi H."/>
            <person name="Huang R."/>
        </authorList>
    </citation>
    <scope>NUCLEOTIDE SEQUENCE [LARGE SCALE GENOMIC DNA]</scope>
    <source>
        <strain evidence="2 3">GST4</strain>
    </source>
</reference>